<feature type="transmembrane region" description="Helical" evidence="7">
    <location>
        <begin position="155"/>
        <end position="175"/>
    </location>
</feature>
<dbReference type="PANTHER" id="PTHR40074:SF2">
    <property type="entry name" value="O-ACETYLTRANSFERASE WECH"/>
    <property type="match status" value="1"/>
</dbReference>
<feature type="transmembrane region" description="Helical" evidence="7">
    <location>
        <begin position="126"/>
        <end position="143"/>
    </location>
</feature>
<evidence type="ECO:0000256" key="5">
    <source>
        <dbReference type="ARBA" id="ARBA00022989"/>
    </source>
</evidence>
<name>A0A3F3GRP4_9LACO</name>
<dbReference type="STRING" id="220714.SAMN05660469_0296"/>
<evidence type="ECO:0000256" key="3">
    <source>
        <dbReference type="ARBA" id="ARBA00022475"/>
    </source>
</evidence>
<comment type="similarity">
    <text evidence="2">Belongs to the acyltransferase 3 family.</text>
</comment>
<dbReference type="AlphaFoldDB" id="A0A3F3GRP4"/>
<evidence type="ECO:0000256" key="4">
    <source>
        <dbReference type="ARBA" id="ARBA00022692"/>
    </source>
</evidence>
<keyword evidence="5 7" id="KW-1133">Transmembrane helix</keyword>
<keyword evidence="4 7" id="KW-0812">Transmembrane</keyword>
<accession>A0A3F3GRP4</accession>
<proteinExistence type="inferred from homology"/>
<evidence type="ECO:0000256" key="6">
    <source>
        <dbReference type="ARBA" id="ARBA00023136"/>
    </source>
</evidence>
<dbReference type="Pfam" id="PF01757">
    <property type="entry name" value="Acyl_transf_3"/>
    <property type="match status" value="1"/>
</dbReference>
<evidence type="ECO:0000259" key="8">
    <source>
        <dbReference type="Pfam" id="PF01757"/>
    </source>
</evidence>
<dbReference type="Proteomes" id="UP000061227">
    <property type="component" value="Unassembled WGS sequence"/>
</dbReference>
<feature type="transmembrane region" description="Helical" evidence="7">
    <location>
        <begin position="78"/>
        <end position="95"/>
    </location>
</feature>
<dbReference type="EMBL" id="DF968063">
    <property type="protein sequence ID" value="GAP02344.1"/>
    <property type="molecule type" value="Genomic_DNA"/>
</dbReference>
<evidence type="ECO:0000313" key="10">
    <source>
        <dbReference type="Proteomes" id="UP000061227"/>
    </source>
</evidence>
<sequence>MKRYHYMDLLNILATFAVVMLHSSNLAFSNIGGFRWDLTVAIQVAFIFAVPIFFMISGANILDYREREETSLFFKKRFSRVVVPFIFWSIVWFFYNNIQYWHHPWRSLNTYLRLFDSIMHGSAQPIFWYFYVIIGFYLSAPLLSKITTVQQKKTVEYLLLINLIFVALLGYYYGLKNQPDAAFSGGISIGVSGSIGFFVLGWYLKHFPLNDKIQKLLYVGGIISLIIMIAMTILLSHNRGQYQRQVYSIWGIFGLTWSAAIYTFFQKHFINWNPSEKVQNLLRRWASASLDVYVIHYFFIDTLEKRYHLAPNSLKHILIMPIFVWLASLLIVVIIRKIPYLRRTV</sequence>
<feature type="transmembrane region" description="Helical" evidence="7">
    <location>
        <begin position="247"/>
        <end position="265"/>
    </location>
</feature>
<feature type="transmembrane region" description="Helical" evidence="7">
    <location>
        <begin position="315"/>
        <end position="335"/>
    </location>
</feature>
<protein>
    <submittedName>
        <fullName evidence="9">Polysaccharide biosynthesis protein (Putative)</fullName>
    </submittedName>
</protein>
<evidence type="ECO:0000256" key="2">
    <source>
        <dbReference type="ARBA" id="ARBA00007400"/>
    </source>
</evidence>
<gene>
    <name evidence="9" type="ORF">FPFC_012240</name>
</gene>
<feature type="transmembrane region" description="Helical" evidence="7">
    <location>
        <begin position="39"/>
        <end position="57"/>
    </location>
</feature>
<evidence type="ECO:0000256" key="1">
    <source>
        <dbReference type="ARBA" id="ARBA00004651"/>
    </source>
</evidence>
<dbReference type="GO" id="GO:0005886">
    <property type="term" value="C:plasma membrane"/>
    <property type="evidence" value="ECO:0007669"/>
    <property type="project" value="UniProtKB-SubCell"/>
</dbReference>
<feature type="transmembrane region" description="Helical" evidence="7">
    <location>
        <begin position="285"/>
        <end position="303"/>
    </location>
</feature>
<feature type="domain" description="Acyltransferase 3" evidence="8">
    <location>
        <begin position="5"/>
        <end position="335"/>
    </location>
</feature>
<comment type="subcellular location">
    <subcellularLocation>
        <location evidence="1">Cell membrane</location>
        <topology evidence="1">Multi-pass membrane protein</topology>
    </subcellularLocation>
</comment>
<evidence type="ECO:0000313" key="9">
    <source>
        <dbReference type="EMBL" id="GAP02344.1"/>
    </source>
</evidence>
<feature type="transmembrane region" description="Helical" evidence="7">
    <location>
        <begin position="181"/>
        <end position="204"/>
    </location>
</feature>
<keyword evidence="3" id="KW-1003">Cell membrane</keyword>
<dbReference type="OrthoDB" id="9810469at2"/>
<keyword evidence="6 7" id="KW-0472">Membrane</keyword>
<organism evidence="9 10">
    <name type="scientific">Fructobacillus pseudoficulneus</name>
    <dbReference type="NCBI Taxonomy" id="220714"/>
    <lineage>
        <taxon>Bacteria</taxon>
        <taxon>Bacillati</taxon>
        <taxon>Bacillota</taxon>
        <taxon>Bacilli</taxon>
        <taxon>Lactobacillales</taxon>
        <taxon>Lactobacillaceae</taxon>
        <taxon>Fructobacillus</taxon>
    </lineage>
</organism>
<dbReference type="PANTHER" id="PTHR40074">
    <property type="entry name" value="O-ACETYLTRANSFERASE WECH"/>
    <property type="match status" value="1"/>
</dbReference>
<dbReference type="GO" id="GO:0009246">
    <property type="term" value="P:enterobacterial common antigen biosynthetic process"/>
    <property type="evidence" value="ECO:0007669"/>
    <property type="project" value="TreeGrafter"/>
</dbReference>
<reference evidence="9 10" key="1">
    <citation type="journal article" date="2015" name="BMC Genomics">
        <title>Comparative genomics of Fructobacillus spp. and Leuconostoc spp. reveals niche-specific evolution of Fructobacillus spp.</title>
        <authorList>
            <person name="Endo A."/>
            <person name="Tanizawa Y."/>
            <person name="Tanaka N."/>
            <person name="Maeno S."/>
            <person name="Kumar H."/>
            <person name="Shiwa Y."/>
            <person name="Okada S."/>
            <person name="Yoshikawa H."/>
            <person name="Dicks L."/>
            <person name="Nakagawa J."/>
            <person name="Arita M."/>
        </authorList>
    </citation>
    <scope>NUCLEOTIDE SEQUENCE [LARGE SCALE GENOMIC DNA]</scope>
    <source>
        <strain evidence="9 10">DSM 15468</strain>
    </source>
</reference>
<dbReference type="GO" id="GO:0016413">
    <property type="term" value="F:O-acetyltransferase activity"/>
    <property type="evidence" value="ECO:0007669"/>
    <property type="project" value="TreeGrafter"/>
</dbReference>
<feature type="transmembrane region" description="Helical" evidence="7">
    <location>
        <begin position="216"/>
        <end position="235"/>
    </location>
</feature>
<evidence type="ECO:0000256" key="7">
    <source>
        <dbReference type="SAM" id="Phobius"/>
    </source>
</evidence>
<keyword evidence="10" id="KW-1185">Reference proteome</keyword>
<dbReference type="RefSeq" id="WP_059375888.1">
    <property type="nucleotide sequence ID" value="NZ_DF968063.1"/>
</dbReference>
<dbReference type="InterPro" id="IPR002656">
    <property type="entry name" value="Acyl_transf_3_dom"/>
</dbReference>